<keyword evidence="2" id="KW-0472">Membrane</keyword>
<proteinExistence type="predicted"/>
<gene>
    <name evidence="3" type="ORF">PSON_ATCC_30995.1.T0070508</name>
</gene>
<keyword evidence="2" id="KW-1133">Transmembrane helix</keyword>
<organism evidence="3 4">
    <name type="scientific">Paramecium sonneborni</name>
    <dbReference type="NCBI Taxonomy" id="65129"/>
    <lineage>
        <taxon>Eukaryota</taxon>
        <taxon>Sar</taxon>
        <taxon>Alveolata</taxon>
        <taxon>Ciliophora</taxon>
        <taxon>Intramacronucleata</taxon>
        <taxon>Oligohymenophorea</taxon>
        <taxon>Peniculida</taxon>
        <taxon>Parameciidae</taxon>
        <taxon>Paramecium</taxon>
    </lineage>
</organism>
<accession>A0A8S1KHE3</accession>
<dbReference type="EMBL" id="CAJJDN010000007">
    <property type="protein sequence ID" value="CAD8053673.1"/>
    <property type="molecule type" value="Genomic_DNA"/>
</dbReference>
<evidence type="ECO:0000313" key="3">
    <source>
        <dbReference type="EMBL" id="CAD8053673.1"/>
    </source>
</evidence>
<dbReference type="Proteomes" id="UP000692954">
    <property type="component" value="Unassembled WGS sequence"/>
</dbReference>
<evidence type="ECO:0000256" key="1">
    <source>
        <dbReference type="SAM" id="MobiDB-lite"/>
    </source>
</evidence>
<feature type="transmembrane region" description="Helical" evidence="2">
    <location>
        <begin position="86"/>
        <end position="104"/>
    </location>
</feature>
<keyword evidence="2" id="KW-0812">Transmembrane</keyword>
<reference evidence="3" key="1">
    <citation type="submission" date="2021-01" db="EMBL/GenBank/DDBJ databases">
        <authorList>
            <consortium name="Genoscope - CEA"/>
            <person name="William W."/>
        </authorList>
    </citation>
    <scope>NUCLEOTIDE SEQUENCE</scope>
</reference>
<name>A0A8S1KHE3_9CILI</name>
<sequence length="107" mass="12832">MNKQKTLEVQLKKNRGENKNQSYSRKCHKRDQFTEKKKLTLNKINPNKIYFDLDHASNSKRQIVNQVKIKNENRSEIEIGINIQPYVSRLFIIISLILFILYLYSLY</sequence>
<evidence type="ECO:0000256" key="2">
    <source>
        <dbReference type="SAM" id="Phobius"/>
    </source>
</evidence>
<dbReference type="AlphaFoldDB" id="A0A8S1KHE3"/>
<comment type="caution">
    <text evidence="3">The sequence shown here is derived from an EMBL/GenBank/DDBJ whole genome shotgun (WGS) entry which is preliminary data.</text>
</comment>
<evidence type="ECO:0000313" key="4">
    <source>
        <dbReference type="Proteomes" id="UP000692954"/>
    </source>
</evidence>
<protein>
    <submittedName>
        <fullName evidence="3">Uncharacterized protein</fullName>
    </submittedName>
</protein>
<keyword evidence="4" id="KW-1185">Reference proteome</keyword>
<feature type="region of interest" description="Disordered" evidence="1">
    <location>
        <begin position="1"/>
        <end position="28"/>
    </location>
</feature>